<dbReference type="Proteomes" id="UP000800039">
    <property type="component" value="Unassembled WGS sequence"/>
</dbReference>
<name>A0A9P4G6U7_9PLEO</name>
<dbReference type="RefSeq" id="XP_040782681.1">
    <property type="nucleotide sequence ID" value="XM_040937407.1"/>
</dbReference>
<reference evidence="1" key="1">
    <citation type="submission" date="2020-01" db="EMBL/GenBank/DDBJ databases">
        <authorList>
            <consortium name="DOE Joint Genome Institute"/>
            <person name="Haridas S."/>
            <person name="Albert R."/>
            <person name="Binder M."/>
            <person name="Bloem J."/>
            <person name="Labutti K."/>
            <person name="Salamov A."/>
            <person name="Andreopoulos B."/>
            <person name="Baker S.E."/>
            <person name="Barry K."/>
            <person name="Bills G."/>
            <person name="Bluhm B.H."/>
            <person name="Cannon C."/>
            <person name="Castanera R."/>
            <person name="Culley D.E."/>
            <person name="Daum C."/>
            <person name="Ezra D."/>
            <person name="Gonzalez J.B."/>
            <person name="Henrissat B."/>
            <person name="Kuo A."/>
            <person name="Liang C."/>
            <person name="Lipzen A."/>
            <person name="Lutzoni F."/>
            <person name="Magnuson J."/>
            <person name="Mondo S."/>
            <person name="Nolan M."/>
            <person name="Ohm R."/>
            <person name="Pangilinan J."/>
            <person name="Park H.-J."/>
            <person name="Ramirez L."/>
            <person name="Alfaro M."/>
            <person name="Sun H."/>
            <person name="Tritt A."/>
            <person name="Yoshinaga Y."/>
            <person name="Zwiers L.-H."/>
            <person name="Turgeon B.G."/>
            <person name="Goodwin S.B."/>
            <person name="Spatafora J.W."/>
            <person name="Crous P.W."/>
            <person name="Grigoriev I.V."/>
        </authorList>
    </citation>
    <scope>NUCLEOTIDE SEQUENCE</scope>
    <source>
        <strain evidence="1">CBS 394.84</strain>
    </source>
</reference>
<protein>
    <submittedName>
        <fullName evidence="1">Uncharacterized protein</fullName>
    </submittedName>
</protein>
<dbReference type="EMBL" id="ML976620">
    <property type="protein sequence ID" value="KAF1840118.1"/>
    <property type="molecule type" value="Genomic_DNA"/>
</dbReference>
<evidence type="ECO:0000313" key="1">
    <source>
        <dbReference type="EMBL" id="KAF1840118.1"/>
    </source>
</evidence>
<keyword evidence="2" id="KW-1185">Reference proteome</keyword>
<dbReference type="GeneID" id="63854657"/>
<accession>A0A9P4G6U7</accession>
<dbReference type="OrthoDB" id="5068804at2759"/>
<dbReference type="AlphaFoldDB" id="A0A9P4G6U7"/>
<gene>
    <name evidence="1" type="ORF">K460DRAFT_410724</name>
</gene>
<evidence type="ECO:0000313" key="2">
    <source>
        <dbReference type="Proteomes" id="UP000800039"/>
    </source>
</evidence>
<organism evidence="1 2">
    <name type="scientific">Cucurbitaria berberidis CBS 394.84</name>
    <dbReference type="NCBI Taxonomy" id="1168544"/>
    <lineage>
        <taxon>Eukaryota</taxon>
        <taxon>Fungi</taxon>
        <taxon>Dikarya</taxon>
        <taxon>Ascomycota</taxon>
        <taxon>Pezizomycotina</taxon>
        <taxon>Dothideomycetes</taxon>
        <taxon>Pleosporomycetidae</taxon>
        <taxon>Pleosporales</taxon>
        <taxon>Pleosporineae</taxon>
        <taxon>Cucurbitariaceae</taxon>
        <taxon>Cucurbitaria</taxon>
    </lineage>
</organism>
<sequence length="226" mass="25201">MAPTAFSLEAALQSLLEEGYFILEDAGVGGIVSEMEQSGFDFLSPYGLDYCKQHVLDNTRVRSILEALFERCSLGHWLRYIELPGHIECFGTGGFEAGLLALAVHQWPKGSTVVCWSGSHRANINTKIGKRATFETTQAALLDANCKPSEKKFPEGGLMIRDPRLCMESRKGYTITFMFATEELFTNWPKMLLSDLPELREKVANMESTRISMNFAFQDPAGKAKT</sequence>
<comment type="caution">
    <text evidence="1">The sequence shown here is derived from an EMBL/GenBank/DDBJ whole genome shotgun (WGS) entry which is preliminary data.</text>
</comment>
<proteinExistence type="predicted"/>